<dbReference type="EMBL" id="MNBE01000602">
    <property type="protein sequence ID" value="OKP05874.1"/>
    <property type="molecule type" value="Genomic_DNA"/>
</dbReference>
<dbReference type="InterPro" id="IPR002347">
    <property type="entry name" value="SDR_fam"/>
</dbReference>
<sequence>MASTPPVILILGSGPNIGQHVARAFAAKGYKVALASRSLKEEDSNADQVHISADLSDPHSVKGIFSKVKASLGLPSVVVYNGEHVPHGSLLSKSTDTLEASAGAPNNPADPLSIPLADFSRDLHVNTTSAFVAAQQAALSFDRLPDHRSKTFIYTGNILNETTIASLLDGGVGKSATAHIMRSAAAAYSDKGFKYAFPSLPLAVLKLTKRRFYYADERKADGTPAYSKISGEAHGKFYVELAEHKSQGPWQQTFVKDVGYRHFPAA</sequence>
<dbReference type="OrthoDB" id="5336600at2759"/>
<dbReference type="SUPFAM" id="SSF51735">
    <property type="entry name" value="NAD(P)-binding Rossmann-fold domains"/>
    <property type="match status" value="1"/>
</dbReference>
<dbReference type="Proteomes" id="UP000186955">
    <property type="component" value="Unassembled WGS sequence"/>
</dbReference>
<dbReference type="InterPro" id="IPR036291">
    <property type="entry name" value="NAD(P)-bd_dom_sf"/>
</dbReference>
<comment type="caution">
    <text evidence="3">The sequence shown here is derived from an EMBL/GenBank/DDBJ whole genome shotgun (WGS) entry which is preliminary data.</text>
</comment>
<evidence type="ECO:0000256" key="1">
    <source>
        <dbReference type="ARBA" id="ARBA00006484"/>
    </source>
</evidence>
<dbReference type="Pfam" id="PF00106">
    <property type="entry name" value="adh_short"/>
    <property type="match status" value="1"/>
</dbReference>
<organism evidence="3 4">
    <name type="scientific">Penicillium subrubescens</name>
    <dbReference type="NCBI Taxonomy" id="1316194"/>
    <lineage>
        <taxon>Eukaryota</taxon>
        <taxon>Fungi</taxon>
        <taxon>Dikarya</taxon>
        <taxon>Ascomycota</taxon>
        <taxon>Pezizomycotina</taxon>
        <taxon>Eurotiomycetes</taxon>
        <taxon>Eurotiomycetidae</taxon>
        <taxon>Eurotiales</taxon>
        <taxon>Aspergillaceae</taxon>
        <taxon>Penicillium</taxon>
    </lineage>
</organism>
<dbReference type="PANTHER" id="PTHR43669:SF4">
    <property type="entry name" value="SHORT-CHAIN DEHYDROGENASE"/>
    <property type="match status" value="1"/>
</dbReference>
<dbReference type="STRING" id="1316194.A0A1Q5U062"/>
<evidence type="ECO:0000313" key="3">
    <source>
        <dbReference type="EMBL" id="OKP05874.1"/>
    </source>
</evidence>
<gene>
    <name evidence="3" type="ORF">PENSUB_6594</name>
</gene>
<proteinExistence type="inferred from homology"/>
<keyword evidence="4" id="KW-1185">Reference proteome</keyword>
<protein>
    <recommendedName>
        <fullName evidence="5">NAD(P)-binding protein</fullName>
    </recommendedName>
</protein>
<comment type="similarity">
    <text evidence="1">Belongs to the short-chain dehydrogenases/reductases (SDR) family.</text>
</comment>
<evidence type="ECO:0008006" key="5">
    <source>
        <dbReference type="Google" id="ProtNLM"/>
    </source>
</evidence>
<dbReference type="Gene3D" id="3.40.50.720">
    <property type="entry name" value="NAD(P)-binding Rossmann-like Domain"/>
    <property type="match status" value="1"/>
</dbReference>
<name>A0A1Q5U062_9EURO</name>
<evidence type="ECO:0000313" key="4">
    <source>
        <dbReference type="Proteomes" id="UP000186955"/>
    </source>
</evidence>
<reference evidence="3 4" key="1">
    <citation type="submission" date="2016-10" db="EMBL/GenBank/DDBJ databases">
        <title>Genome sequence of the ascomycete fungus Penicillium subrubescens.</title>
        <authorList>
            <person name="De Vries R.P."/>
            <person name="Peng M."/>
            <person name="Dilokpimol A."/>
            <person name="Hilden K."/>
            <person name="Makela M.R."/>
            <person name="Grigoriev I."/>
            <person name="Riley R."/>
            <person name="Granchi Z."/>
        </authorList>
    </citation>
    <scope>NUCLEOTIDE SEQUENCE [LARGE SCALE GENOMIC DNA]</scope>
    <source>
        <strain evidence="3 4">CBS 132785</strain>
    </source>
</reference>
<evidence type="ECO:0000256" key="2">
    <source>
        <dbReference type="ARBA" id="ARBA00023002"/>
    </source>
</evidence>
<keyword evidence="2" id="KW-0560">Oxidoreductase</keyword>
<accession>A0A1Q5U062</accession>
<dbReference type="AlphaFoldDB" id="A0A1Q5U062"/>
<dbReference type="PANTHER" id="PTHR43669">
    <property type="entry name" value="5-KETO-D-GLUCONATE 5-REDUCTASE"/>
    <property type="match status" value="1"/>
</dbReference>
<dbReference type="GO" id="GO:0016491">
    <property type="term" value="F:oxidoreductase activity"/>
    <property type="evidence" value="ECO:0007669"/>
    <property type="project" value="UniProtKB-KW"/>
</dbReference>